<dbReference type="EMBL" id="RYYV01000019">
    <property type="protein sequence ID" value="RUL71068.1"/>
    <property type="molecule type" value="Genomic_DNA"/>
</dbReference>
<evidence type="ECO:0000313" key="1">
    <source>
        <dbReference type="EMBL" id="RUL71068.1"/>
    </source>
</evidence>
<protein>
    <recommendedName>
        <fullName evidence="3">DUF1501 domain-containing protein</fullName>
    </recommendedName>
</protein>
<evidence type="ECO:0008006" key="3">
    <source>
        <dbReference type="Google" id="ProtNLM"/>
    </source>
</evidence>
<gene>
    <name evidence="1" type="ORF">EKH80_19170</name>
</gene>
<keyword evidence="2" id="KW-1185">Reference proteome</keyword>
<dbReference type="RefSeq" id="WP_126686405.1">
    <property type="nucleotide sequence ID" value="NZ_RYYV01000019.1"/>
</dbReference>
<evidence type="ECO:0000313" key="2">
    <source>
        <dbReference type="Proteomes" id="UP000274358"/>
    </source>
</evidence>
<dbReference type="Proteomes" id="UP000274358">
    <property type="component" value="Unassembled WGS sequence"/>
</dbReference>
<dbReference type="InterPro" id="IPR006311">
    <property type="entry name" value="TAT_signal"/>
</dbReference>
<name>A0A3S0PKY6_9GAMM</name>
<dbReference type="PROSITE" id="PS51318">
    <property type="entry name" value="TAT"/>
    <property type="match status" value="1"/>
</dbReference>
<comment type="caution">
    <text evidence="1">The sequence shown here is derived from an EMBL/GenBank/DDBJ whole genome shotgun (WGS) entry which is preliminary data.</text>
</comment>
<reference evidence="1 2" key="1">
    <citation type="submission" date="2018-12" db="EMBL/GenBank/DDBJ databases">
        <title>Dyella dinghuensis sp. nov. DHOA06 and Dyella choica sp. nov. 4M-K27, isolated from forest soil.</title>
        <authorList>
            <person name="Qiu L.-H."/>
            <person name="Gao Z.-H."/>
        </authorList>
    </citation>
    <scope>NUCLEOTIDE SEQUENCE [LARGE SCALE GENOMIC DNA]</scope>
    <source>
        <strain evidence="1 2">4M-K27</strain>
    </source>
</reference>
<dbReference type="AlphaFoldDB" id="A0A3S0PKY6"/>
<organism evidence="1 2">
    <name type="scientific">Dyella choica</name>
    <dbReference type="NCBI Taxonomy" id="1927959"/>
    <lineage>
        <taxon>Bacteria</taxon>
        <taxon>Pseudomonadati</taxon>
        <taxon>Pseudomonadota</taxon>
        <taxon>Gammaproteobacteria</taxon>
        <taxon>Lysobacterales</taxon>
        <taxon>Rhodanobacteraceae</taxon>
        <taxon>Dyella</taxon>
    </lineage>
</organism>
<accession>A0A3S0PKY6</accession>
<sequence length="364" mass="38189">MTAHSMTRRDLLKAGIALAGALTLGDFDLSAKPHRAGERPTLVVFWLNGGPAGLFNSADAFLANGAFGVTADNIRALGNGLYVDAGSLGALPAEALAHMASVHFRHGLYTHNDSRAAVLQSGSRSQLLRMAAAMPPSAVRCAIVNNLGLPVGVSTQPNSEQGVSFERIVKLDDARRSLSVAQFNDIREAYSAFGTHAAIDNQRSTFAAVEALVQEGANVVFAQPAFTGRQDRQFDTHLDDSGDVARQIMAPITPALTAFLSRVMALPGRNVVTLLTGEFSRTLPGADHAKGGTATIIGKYIRTGAAGRQRPDGSPPENAPPPEALWAFVAAALRLGAATPFGPHLHDELLTYKSALAGSQPTAL</sequence>
<dbReference type="OrthoDB" id="5941865at2"/>
<proteinExistence type="predicted"/>